<evidence type="ECO:0000313" key="8">
    <source>
        <dbReference type="Proteomes" id="UP000007947"/>
    </source>
</evidence>
<name>F5XTL3_MICPN</name>
<dbReference type="KEGG" id="mph:MLP_44480"/>
<dbReference type="STRING" id="1032480.MLP_44480"/>
<dbReference type="EMBL" id="AP012204">
    <property type="protein sequence ID" value="BAK37462.1"/>
    <property type="molecule type" value="Genomic_DNA"/>
</dbReference>
<dbReference type="RefSeq" id="WP_013865296.1">
    <property type="nucleotide sequence ID" value="NC_015635.1"/>
</dbReference>
<keyword evidence="3 6" id="KW-1133">Transmembrane helix</keyword>
<evidence type="ECO:0008006" key="9">
    <source>
        <dbReference type="Google" id="ProtNLM"/>
    </source>
</evidence>
<dbReference type="PANTHER" id="PTHR30168:SF0">
    <property type="entry name" value="INNER MEMBRANE PROTEIN"/>
    <property type="match status" value="1"/>
</dbReference>
<dbReference type="Proteomes" id="UP000007947">
    <property type="component" value="Chromosome"/>
</dbReference>
<evidence type="ECO:0000256" key="6">
    <source>
        <dbReference type="SAM" id="Phobius"/>
    </source>
</evidence>
<comment type="subcellular location">
    <subcellularLocation>
        <location evidence="1">Membrane</location>
        <topology evidence="1">Single-pass membrane protein</topology>
    </subcellularLocation>
</comment>
<evidence type="ECO:0000256" key="5">
    <source>
        <dbReference type="SAM" id="MobiDB-lite"/>
    </source>
</evidence>
<dbReference type="GO" id="GO:0016020">
    <property type="term" value="C:membrane"/>
    <property type="evidence" value="ECO:0007669"/>
    <property type="project" value="UniProtKB-SubCell"/>
</dbReference>
<feature type="transmembrane region" description="Helical" evidence="6">
    <location>
        <begin position="28"/>
        <end position="47"/>
    </location>
</feature>
<dbReference type="HOGENOM" id="CLU_059329_1_0_11"/>
<dbReference type="AlphaFoldDB" id="F5XTL3"/>
<keyword evidence="2 6" id="KW-0812">Transmembrane</keyword>
<dbReference type="OrthoDB" id="9774900at2"/>
<keyword evidence="8" id="KW-1185">Reference proteome</keyword>
<reference evidence="7 8" key="1">
    <citation type="submission" date="2011-05" db="EMBL/GenBank/DDBJ databases">
        <title>Whole genome sequence of Microlunatus phosphovorus NM-1.</title>
        <authorList>
            <person name="Hosoyama A."/>
            <person name="Sasaki K."/>
            <person name="Harada T."/>
            <person name="Igarashi R."/>
            <person name="Kawakoshi A."/>
            <person name="Sasagawa M."/>
            <person name="Fukada J."/>
            <person name="Nakamura S."/>
            <person name="Katano Y."/>
            <person name="Hanada S."/>
            <person name="Kamagata Y."/>
            <person name="Nakamura N."/>
            <person name="Yamazaki S."/>
            <person name="Fujita N."/>
        </authorList>
    </citation>
    <scope>NUCLEOTIDE SEQUENCE [LARGE SCALE GENOMIC DNA]</scope>
    <source>
        <strain evidence="8">ATCC 700054 / DSM 10555 / JCM 9379 / NBRC 101784 / NCIMB 13414 / VKM Ac-1990 / NM-1</strain>
    </source>
</reference>
<feature type="region of interest" description="Disordered" evidence="5">
    <location>
        <begin position="1"/>
        <end position="23"/>
    </location>
</feature>
<accession>F5XTL3</accession>
<evidence type="ECO:0000256" key="2">
    <source>
        <dbReference type="ARBA" id="ARBA00022692"/>
    </source>
</evidence>
<evidence type="ECO:0000313" key="7">
    <source>
        <dbReference type="EMBL" id="BAK37462.1"/>
    </source>
</evidence>
<gene>
    <name evidence="7" type="ordered locus">MLP_44480</name>
</gene>
<evidence type="ECO:0000256" key="3">
    <source>
        <dbReference type="ARBA" id="ARBA00022989"/>
    </source>
</evidence>
<dbReference type="InterPro" id="IPR007343">
    <property type="entry name" value="Uncharacterised_pept_Zn_put"/>
</dbReference>
<protein>
    <recommendedName>
        <fullName evidence="9">Neutral zinc metallopeptidase</fullName>
    </recommendedName>
</protein>
<organism evidence="7 8">
    <name type="scientific">Microlunatus phosphovorus (strain ATCC 700054 / DSM 10555 / JCM 9379 / NBRC 101784 / NCIMB 13414 / VKM Ac-1990 / NM-1)</name>
    <dbReference type="NCBI Taxonomy" id="1032480"/>
    <lineage>
        <taxon>Bacteria</taxon>
        <taxon>Bacillati</taxon>
        <taxon>Actinomycetota</taxon>
        <taxon>Actinomycetes</taxon>
        <taxon>Propionibacteriales</taxon>
        <taxon>Propionibacteriaceae</taxon>
        <taxon>Microlunatus</taxon>
    </lineage>
</organism>
<evidence type="ECO:0000256" key="4">
    <source>
        <dbReference type="ARBA" id="ARBA00023136"/>
    </source>
</evidence>
<sequence>MKYRDNAQLDASQMGSARGGGRGRGGKVALGGGAGLVVLILALLFGLNPDDLLGASGPQAESDQAPASQASTYEQCKTGADIARDRDCRFVAYTNSIQSYWAQAYVGYRKIQVIPFTGQVSTACGTATSAVGPFYCPGDTTVYLDTAFFDQLTSQLGAQGGDAAEAYVFAHEFGHHIQNLTGVMGKVQSQGAGQTGPKSGGVRLELQADCYAGVWLKHAANDPQSPIAEVTRDDLRRAVDAAAAVGDDRIQKRMQGQVRPESWTHGSAEQRQKWLMQGFNSGDPNTCDTFASGAL</sequence>
<dbReference type="PANTHER" id="PTHR30168">
    <property type="entry name" value="PUTATIVE MEMBRANE PROTEIN YPFJ"/>
    <property type="match status" value="1"/>
</dbReference>
<evidence type="ECO:0000256" key="1">
    <source>
        <dbReference type="ARBA" id="ARBA00004167"/>
    </source>
</evidence>
<proteinExistence type="predicted"/>
<keyword evidence="4 6" id="KW-0472">Membrane</keyword>
<dbReference type="Pfam" id="PF04228">
    <property type="entry name" value="Zn_peptidase"/>
    <property type="match status" value="1"/>
</dbReference>
<dbReference type="eggNOG" id="COG2321">
    <property type="taxonomic scope" value="Bacteria"/>
</dbReference>